<dbReference type="PRINTS" id="PR00081">
    <property type="entry name" value="GDHRDH"/>
</dbReference>
<dbReference type="PROSITE" id="PS00061">
    <property type="entry name" value="ADH_SHORT"/>
    <property type="match status" value="1"/>
</dbReference>
<evidence type="ECO:0000313" key="3">
    <source>
        <dbReference type="EMBL" id="PKF71670.1"/>
    </source>
</evidence>
<evidence type="ECO:0000313" key="4">
    <source>
        <dbReference type="Proteomes" id="UP000242861"/>
    </source>
</evidence>
<accession>A0A2I0CR84</accession>
<dbReference type="GO" id="GO:0016491">
    <property type="term" value="F:oxidoreductase activity"/>
    <property type="evidence" value="ECO:0007669"/>
    <property type="project" value="UniProtKB-KW"/>
</dbReference>
<sequence>MSWTEQRIWLTGASSGIGLALAEQLLERGARLALSARREAPLQALAERYPGQVLVLPGDLGQESQVQAVAQAIDAHWGALDMLLCNAGSCEYVEAGAFQAASIERMLRSNLLSVAYAIEAGLPLLRRGRQAQLVAVGSSVTYLPLPRAEAYGCSKAGLRYLLQSLRIALASEDIAVTLISPGFVDTPLTQRNDFPMPMRWTAERAASEIITRLPARPLEIRFPGPFISLLRLLGSLPQRWQLAIGCRLARPVHKESRP</sequence>
<dbReference type="EMBL" id="PIYS01000010">
    <property type="protein sequence ID" value="PKF71670.1"/>
    <property type="molecule type" value="Genomic_DNA"/>
</dbReference>
<reference evidence="4" key="1">
    <citation type="submission" date="2017-12" db="EMBL/GenBank/DDBJ databases">
        <authorList>
            <person name="Yu X.-Y."/>
        </authorList>
    </citation>
    <scope>NUCLEOTIDE SEQUENCE [LARGE SCALE GENOMIC DNA]</scope>
    <source>
        <strain evidence="4">ZYSR67-Z</strain>
    </source>
</reference>
<protein>
    <submittedName>
        <fullName evidence="3">Short-chain dehydrogenase</fullName>
    </submittedName>
</protein>
<dbReference type="GO" id="GO:0016020">
    <property type="term" value="C:membrane"/>
    <property type="evidence" value="ECO:0007669"/>
    <property type="project" value="TreeGrafter"/>
</dbReference>
<proteinExistence type="inferred from homology"/>
<dbReference type="RefSeq" id="WP_101193227.1">
    <property type="nucleotide sequence ID" value="NZ_PIYS01000010.1"/>
</dbReference>
<dbReference type="Pfam" id="PF00106">
    <property type="entry name" value="adh_short"/>
    <property type="match status" value="1"/>
</dbReference>
<dbReference type="AlphaFoldDB" id="A0A2I0CR84"/>
<comment type="similarity">
    <text evidence="1">Belongs to the short-chain dehydrogenases/reductases (SDR) family.</text>
</comment>
<dbReference type="Proteomes" id="UP000242861">
    <property type="component" value="Unassembled WGS sequence"/>
</dbReference>
<dbReference type="InterPro" id="IPR020904">
    <property type="entry name" value="Sc_DH/Rdtase_CS"/>
</dbReference>
<gene>
    <name evidence="3" type="ORF">CW360_07170</name>
</gene>
<dbReference type="PANTHER" id="PTHR44196">
    <property type="entry name" value="DEHYDROGENASE/REDUCTASE SDR FAMILY MEMBER 7B"/>
    <property type="match status" value="1"/>
</dbReference>
<dbReference type="PANTHER" id="PTHR44196:SF1">
    <property type="entry name" value="DEHYDROGENASE_REDUCTASE SDR FAMILY MEMBER 7B"/>
    <property type="match status" value="1"/>
</dbReference>
<evidence type="ECO:0000256" key="2">
    <source>
        <dbReference type="ARBA" id="ARBA00023002"/>
    </source>
</evidence>
<keyword evidence="2" id="KW-0560">Oxidoreductase</keyword>
<dbReference type="SUPFAM" id="SSF51735">
    <property type="entry name" value="NAD(P)-binding Rossmann-fold domains"/>
    <property type="match status" value="1"/>
</dbReference>
<dbReference type="Gene3D" id="3.40.50.720">
    <property type="entry name" value="NAD(P)-binding Rossmann-like Domain"/>
    <property type="match status" value="1"/>
</dbReference>
<organism evidence="3 4">
    <name type="scientific">Pseudomonas fluvialis</name>
    <dbReference type="NCBI Taxonomy" id="1793966"/>
    <lineage>
        <taxon>Bacteria</taxon>
        <taxon>Pseudomonadati</taxon>
        <taxon>Pseudomonadota</taxon>
        <taxon>Gammaproteobacteria</taxon>
        <taxon>Pseudomonadales</taxon>
        <taxon>Pseudomonadaceae</taxon>
        <taxon>Pseudomonas</taxon>
    </lineage>
</organism>
<dbReference type="InterPro" id="IPR002347">
    <property type="entry name" value="SDR_fam"/>
</dbReference>
<evidence type="ECO:0000256" key="1">
    <source>
        <dbReference type="ARBA" id="ARBA00006484"/>
    </source>
</evidence>
<name>A0A2I0CR84_9PSED</name>
<comment type="caution">
    <text evidence="3">The sequence shown here is derived from an EMBL/GenBank/DDBJ whole genome shotgun (WGS) entry which is preliminary data.</text>
</comment>
<dbReference type="InterPro" id="IPR036291">
    <property type="entry name" value="NAD(P)-bd_dom_sf"/>
</dbReference>